<feature type="transmembrane region" description="Helical" evidence="12">
    <location>
        <begin position="9"/>
        <end position="30"/>
    </location>
</feature>
<dbReference type="SUPFAM" id="SSF55874">
    <property type="entry name" value="ATPase domain of HSP90 chaperone/DNA topoisomerase II/histidine kinase"/>
    <property type="match status" value="1"/>
</dbReference>
<dbReference type="SMART" id="SM00388">
    <property type="entry name" value="HisKA"/>
    <property type="match status" value="1"/>
</dbReference>
<gene>
    <name evidence="15" type="ORF">J9253_09550</name>
</gene>
<organism evidence="15 16">
    <name type="scientific">Thiothrix litoralis</name>
    <dbReference type="NCBI Taxonomy" id="2891210"/>
    <lineage>
        <taxon>Bacteria</taxon>
        <taxon>Pseudomonadati</taxon>
        <taxon>Pseudomonadota</taxon>
        <taxon>Gammaproteobacteria</taxon>
        <taxon>Thiotrichales</taxon>
        <taxon>Thiotrichaceae</taxon>
        <taxon>Thiothrix</taxon>
    </lineage>
</organism>
<evidence type="ECO:0000259" key="13">
    <source>
        <dbReference type="PROSITE" id="PS50109"/>
    </source>
</evidence>
<evidence type="ECO:0000313" key="16">
    <source>
        <dbReference type="Proteomes" id="UP000672039"/>
    </source>
</evidence>
<proteinExistence type="predicted"/>
<dbReference type="CDD" id="cd00082">
    <property type="entry name" value="HisKA"/>
    <property type="match status" value="1"/>
</dbReference>
<comment type="subcellular location">
    <subcellularLocation>
        <location evidence="2">Membrane</location>
    </subcellularLocation>
</comment>
<dbReference type="RefSeq" id="WP_210224355.1">
    <property type="nucleotide sequence ID" value="NZ_CP072801.1"/>
</dbReference>
<dbReference type="InterPro" id="IPR005467">
    <property type="entry name" value="His_kinase_dom"/>
</dbReference>
<evidence type="ECO:0000256" key="9">
    <source>
        <dbReference type="ARBA" id="ARBA00023012"/>
    </source>
</evidence>
<evidence type="ECO:0000259" key="14">
    <source>
        <dbReference type="PROSITE" id="PS50885"/>
    </source>
</evidence>
<name>A0ABX7X2R7_9GAMM</name>
<feature type="compositionally biased region" description="Pro residues" evidence="11">
    <location>
        <begin position="102"/>
        <end position="139"/>
    </location>
</feature>
<evidence type="ECO:0000313" key="15">
    <source>
        <dbReference type="EMBL" id="QTR48134.1"/>
    </source>
</evidence>
<accession>A0ABX7X2R7</accession>
<dbReference type="SMART" id="SM00304">
    <property type="entry name" value="HAMP"/>
    <property type="match status" value="1"/>
</dbReference>
<keyword evidence="8 12" id="KW-1133">Transmembrane helix</keyword>
<dbReference type="SMART" id="SM00387">
    <property type="entry name" value="HATPase_c"/>
    <property type="match status" value="1"/>
</dbReference>
<feature type="region of interest" description="Disordered" evidence="11">
    <location>
        <begin position="76"/>
        <end position="143"/>
    </location>
</feature>
<dbReference type="InterPro" id="IPR036097">
    <property type="entry name" value="HisK_dim/P_sf"/>
</dbReference>
<dbReference type="SUPFAM" id="SSF47384">
    <property type="entry name" value="Homodimeric domain of signal transducing histidine kinase"/>
    <property type="match status" value="1"/>
</dbReference>
<dbReference type="Pfam" id="PF00512">
    <property type="entry name" value="HisKA"/>
    <property type="match status" value="1"/>
</dbReference>
<dbReference type="PROSITE" id="PS50109">
    <property type="entry name" value="HIS_KIN"/>
    <property type="match status" value="1"/>
</dbReference>
<keyword evidence="10 12" id="KW-0472">Membrane</keyword>
<keyword evidence="5" id="KW-0808">Transferase</keyword>
<dbReference type="EMBL" id="CP072801">
    <property type="protein sequence ID" value="QTR48134.1"/>
    <property type="molecule type" value="Genomic_DNA"/>
</dbReference>
<dbReference type="Gene3D" id="3.30.565.10">
    <property type="entry name" value="Histidine kinase-like ATPase, C-terminal domain"/>
    <property type="match status" value="1"/>
</dbReference>
<evidence type="ECO:0000256" key="5">
    <source>
        <dbReference type="ARBA" id="ARBA00022679"/>
    </source>
</evidence>
<protein>
    <recommendedName>
        <fullName evidence="3">histidine kinase</fullName>
        <ecNumber evidence="3">2.7.13.3</ecNumber>
    </recommendedName>
</protein>
<evidence type="ECO:0000256" key="6">
    <source>
        <dbReference type="ARBA" id="ARBA00022692"/>
    </source>
</evidence>
<feature type="domain" description="Histidine kinase" evidence="13">
    <location>
        <begin position="292"/>
        <end position="508"/>
    </location>
</feature>
<feature type="domain" description="HAMP" evidence="14">
    <location>
        <begin position="232"/>
        <end position="284"/>
    </location>
</feature>
<evidence type="ECO:0000256" key="8">
    <source>
        <dbReference type="ARBA" id="ARBA00022989"/>
    </source>
</evidence>
<keyword evidence="7" id="KW-0418">Kinase</keyword>
<dbReference type="InterPro" id="IPR036890">
    <property type="entry name" value="HATPase_C_sf"/>
</dbReference>
<dbReference type="PANTHER" id="PTHR45436:SF5">
    <property type="entry name" value="SENSOR HISTIDINE KINASE TRCS"/>
    <property type="match status" value="1"/>
</dbReference>
<reference evidence="15 16" key="1">
    <citation type="submission" date="2021-04" db="EMBL/GenBank/DDBJ databases">
        <title>Genomics, taxonomy and metabolism of representatives of sulfur bacteria of the genus Thiothrix: Thiothrix fructosivorans QT, Thiothrix unzii A1T and three new species, Thiothrix subterranea sp. nov., Thiothrix litoralis sp. nov. and 'Candidatus Thiothrix anitrata' sp. nov.</title>
        <authorList>
            <person name="Ravin N.V."/>
            <person name="Smolyakov D."/>
            <person name="Rudenko T.S."/>
            <person name="Mardanov A.V."/>
            <person name="Beletsky A.V."/>
            <person name="Markov N.D."/>
            <person name="Fomenkov A.I."/>
            <person name="Roberts R.J."/>
            <person name="Karnachuk O.V."/>
            <person name="Novikov A."/>
            <person name="Grabovich M.Y."/>
        </authorList>
    </citation>
    <scope>NUCLEOTIDE SEQUENCE [LARGE SCALE GENOMIC DNA]</scope>
    <source>
        <strain evidence="15 16">AS</strain>
    </source>
</reference>
<dbReference type="PROSITE" id="PS50885">
    <property type="entry name" value="HAMP"/>
    <property type="match status" value="1"/>
</dbReference>
<dbReference type="InterPro" id="IPR004358">
    <property type="entry name" value="Sig_transdc_His_kin-like_C"/>
</dbReference>
<feature type="transmembrane region" description="Helical" evidence="12">
    <location>
        <begin position="212"/>
        <end position="231"/>
    </location>
</feature>
<evidence type="ECO:0000256" key="11">
    <source>
        <dbReference type="SAM" id="MobiDB-lite"/>
    </source>
</evidence>
<dbReference type="InterPro" id="IPR003661">
    <property type="entry name" value="HisK_dim/P_dom"/>
</dbReference>
<dbReference type="Gene3D" id="6.10.340.10">
    <property type="match status" value="1"/>
</dbReference>
<evidence type="ECO:0000256" key="3">
    <source>
        <dbReference type="ARBA" id="ARBA00012438"/>
    </source>
</evidence>
<dbReference type="InterPro" id="IPR050428">
    <property type="entry name" value="TCS_sensor_his_kinase"/>
</dbReference>
<evidence type="ECO:0000256" key="12">
    <source>
        <dbReference type="SAM" id="Phobius"/>
    </source>
</evidence>
<dbReference type="Gene3D" id="1.10.287.130">
    <property type="match status" value="1"/>
</dbReference>
<dbReference type="EC" id="2.7.13.3" evidence="3"/>
<evidence type="ECO:0000256" key="1">
    <source>
        <dbReference type="ARBA" id="ARBA00000085"/>
    </source>
</evidence>
<evidence type="ECO:0000256" key="7">
    <source>
        <dbReference type="ARBA" id="ARBA00022777"/>
    </source>
</evidence>
<dbReference type="Pfam" id="PF02518">
    <property type="entry name" value="HATPase_c"/>
    <property type="match status" value="1"/>
</dbReference>
<keyword evidence="9" id="KW-0902">Two-component regulatory system</keyword>
<comment type="catalytic activity">
    <reaction evidence="1">
        <text>ATP + protein L-histidine = ADP + protein N-phospho-L-histidine.</text>
        <dbReference type="EC" id="2.7.13.3"/>
    </reaction>
</comment>
<sequence length="509" mass="55826">MRLNIFPKLFLAMLLATLMVVLVMVVFMNWSFRTGFTAYHHAEELDKVQELAEVLGTEFATHNSWDFLRDDPQQWGKLLGDLGESAPLPPQHPPGMMERGGQPPPFPPPAGPPPDRDQLPPPDQGKLPPPPDQDKPPPLGARLSLLDSDQQQVIGGLRHPLGRPGNRRDQGGLTKVEVRAADKLVGWVTVWQGGVVTDGLAQSFLDQQVRNLYLIALFATGLSFLLAILLVRHLLRPVHSLTQGAQVLTTGKFDTRIEVATQDELGRLAQAFNTLAEALQHNEIMRQQWVADISHELRTPIAVLRSEIEALLDGIRQPTPERIQSLHVDVLAMGKLVEDLYQLALSDSAELSLAAEPVNLTTVLTEAALSAQARLQEKQIGLTTRFDPQQALWVRGDAERLYQLFGNLLGNCYRYTDEGGQVEILAQQQGNKVMVSIQDSSPGVPDAALPRLFERLFRVDKSRSRALGGSGLGLSICKNAVEAHGGTIRAAHSPLGGLLIEVVLPLESI</sequence>
<evidence type="ECO:0000256" key="4">
    <source>
        <dbReference type="ARBA" id="ARBA00022553"/>
    </source>
</evidence>
<dbReference type="PRINTS" id="PR00344">
    <property type="entry name" value="BCTRLSENSOR"/>
</dbReference>
<evidence type="ECO:0000256" key="10">
    <source>
        <dbReference type="ARBA" id="ARBA00023136"/>
    </source>
</evidence>
<dbReference type="InterPro" id="IPR003594">
    <property type="entry name" value="HATPase_dom"/>
</dbReference>
<dbReference type="PANTHER" id="PTHR45436">
    <property type="entry name" value="SENSOR HISTIDINE KINASE YKOH"/>
    <property type="match status" value="1"/>
</dbReference>
<keyword evidence="16" id="KW-1185">Reference proteome</keyword>
<keyword evidence="6 12" id="KW-0812">Transmembrane</keyword>
<keyword evidence="4" id="KW-0597">Phosphoprotein</keyword>
<dbReference type="Proteomes" id="UP000672039">
    <property type="component" value="Chromosome"/>
</dbReference>
<dbReference type="SUPFAM" id="SSF158472">
    <property type="entry name" value="HAMP domain-like"/>
    <property type="match status" value="1"/>
</dbReference>
<dbReference type="Pfam" id="PF00672">
    <property type="entry name" value="HAMP"/>
    <property type="match status" value="1"/>
</dbReference>
<evidence type="ECO:0000256" key="2">
    <source>
        <dbReference type="ARBA" id="ARBA00004370"/>
    </source>
</evidence>
<dbReference type="InterPro" id="IPR003660">
    <property type="entry name" value="HAMP_dom"/>
</dbReference>
<dbReference type="CDD" id="cd06225">
    <property type="entry name" value="HAMP"/>
    <property type="match status" value="1"/>
</dbReference>